<organism evidence="18 19">
    <name type="scientific">Apostasia shenzhenica</name>
    <dbReference type="NCBI Taxonomy" id="1088818"/>
    <lineage>
        <taxon>Eukaryota</taxon>
        <taxon>Viridiplantae</taxon>
        <taxon>Streptophyta</taxon>
        <taxon>Embryophyta</taxon>
        <taxon>Tracheophyta</taxon>
        <taxon>Spermatophyta</taxon>
        <taxon>Magnoliopsida</taxon>
        <taxon>Liliopsida</taxon>
        <taxon>Asparagales</taxon>
        <taxon>Orchidaceae</taxon>
        <taxon>Apostasioideae</taxon>
        <taxon>Apostasia</taxon>
    </lineage>
</organism>
<dbReference type="SUPFAM" id="SSF56112">
    <property type="entry name" value="Protein kinase-like (PK-like)"/>
    <property type="match status" value="1"/>
</dbReference>
<dbReference type="GO" id="GO:0006952">
    <property type="term" value="P:defense response"/>
    <property type="evidence" value="ECO:0007669"/>
    <property type="project" value="UniProtKB-ARBA"/>
</dbReference>
<evidence type="ECO:0000256" key="10">
    <source>
        <dbReference type="ARBA" id="ARBA00022777"/>
    </source>
</evidence>
<dbReference type="FunFam" id="3.30.200.20:FF:000320">
    <property type="entry name" value="probable L-type lectin-domain containing receptor kinase S.5"/>
    <property type="match status" value="1"/>
</dbReference>
<keyword evidence="11 14" id="KW-0067">ATP-binding</keyword>
<comment type="similarity">
    <text evidence="2">In the N-terminal section; belongs to the leguminous lectin family.</text>
</comment>
<dbReference type="Proteomes" id="UP000236161">
    <property type="component" value="Unassembled WGS sequence"/>
</dbReference>
<evidence type="ECO:0000256" key="2">
    <source>
        <dbReference type="ARBA" id="ARBA00008536"/>
    </source>
</evidence>
<keyword evidence="12 15" id="KW-1133">Transmembrane helix</keyword>
<proteinExistence type="inferred from homology"/>
<evidence type="ECO:0000256" key="5">
    <source>
        <dbReference type="ARBA" id="ARBA00022679"/>
    </source>
</evidence>
<dbReference type="InterPro" id="IPR013320">
    <property type="entry name" value="ConA-like_dom_sf"/>
</dbReference>
<comment type="subcellular location">
    <subcellularLocation>
        <location evidence="1">Membrane</location>
        <topology evidence="1">Single-pass type I membrane protein</topology>
    </subcellularLocation>
</comment>
<dbReference type="InterPro" id="IPR017441">
    <property type="entry name" value="Protein_kinase_ATP_BS"/>
</dbReference>
<keyword evidence="6 15" id="KW-0812">Transmembrane</keyword>
<keyword evidence="18" id="KW-0675">Receptor</keyword>
<keyword evidence="19" id="KW-1185">Reference proteome</keyword>
<dbReference type="Pfam" id="PF00139">
    <property type="entry name" value="Lectin_legB"/>
    <property type="match status" value="1"/>
</dbReference>
<accession>A0A2I0A6D8</accession>
<keyword evidence="4" id="KW-0723">Serine/threonine-protein kinase</keyword>
<dbReference type="STRING" id="1088818.A0A2I0A6D8"/>
<feature type="binding site" evidence="14">
    <location>
        <position position="398"/>
    </location>
    <ligand>
        <name>ATP</name>
        <dbReference type="ChEBI" id="CHEBI:30616"/>
    </ligand>
</feature>
<evidence type="ECO:0000259" key="17">
    <source>
        <dbReference type="PROSITE" id="PS50011"/>
    </source>
</evidence>
<dbReference type="Gene3D" id="3.30.200.20">
    <property type="entry name" value="Phosphorylase Kinase, domain 1"/>
    <property type="match status" value="1"/>
</dbReference>
<keyword evidence="13 15" id="KW-0472">Membrane</keyword>
<comment type="similarity">
    <text evidence="3">In the C-terminal section; belongs to the protein kinase superfamily. Ser/Thr protein kinase family.</text>
</comment>
<evidence type="ECO:0000256" key="6">
    <source>
        <dbReference type="ARBA" id="ARBA00022692"/>
    </source>
</evidence>
<keyword evidence="10 18" id="KW-0418">Kinase</keyword>
<evidence type="ECO:0000256" key="8">
    <source>
        <dbReference type="ARBA" id="ARBA00022734"/>
    </source>
</evidence>
<dbReference type="GO" id="GO:0051707">
    <property type="term" value="P:response to other organism"/>
    <property type="evidence" value="ECO:0007669"/>
    <property type="project" value="UniProtKB-ARBA"/>
</dbReference>
<dbReference type="GO" id="GO:0004674">
    <property type="term" value="F:protein serine/threonine kinase activity"/>
    <property type="evidence" value="ECO:0007669"/>
    <property type="project" value="UniProtKB-KW"/>
</dbReference>
<evidence type="ECO:0000313" key="19">
    <source>
        <dbReference type="Proteomes" id="UP000236161"/>
    </source>
</evidence>
<dbReference type="InterPro" id="IPR000719">
    <property type="entry name" value="Prot_kinase_dom"/>
</dbReference>
<evidence type="ECO:0000256" key="14">
    <source>
        <dbReference type="PROSITE-ProRule" id="PRU10141"/>
    </source>
</evidence>
<dbReference type="PROSITE" id="PS00108">
    <property type="entry name" value="PROTEIN_KINASE_ST"/>
    <property type="match status" value="1"/>
</dbReference>
<dbReference type="OrthoDB" id="1913956at2759"/>
<evidence type="ECO:0000256" key="15">
    <source>
        <dbReference type="SAM" id="Phobius"/>
    </source>
</evidence>
<feature type="domain" description="Protein kinase" evidence="17">
    <location>
        <begin position="366"/>
        <end position="666"/>
    </location>
</feature>
<reference evidence="18 19" key="1">
    <citation type="journal article" date="2017" name="Nature">
        <title>The Apostasia genome and the evolution of orchids.</title>
        <authorList>
            <person name="Zhang G.Q."/>
            <person name="Liu K.W."/>
            <person name="Li Z."/>
            <person name="Lohaus R."/>
            <person name="Hsiao Y.Y."/>
            <person name="Niu S.C."/>
            <person name="Wang J.Y."/>
            <person name="Lin Y.C."/>
            <person name="Xu Q."/>
            <person name="Chen L.J."/>
            <person name="Yoshida K."/>
            <person name="Fujiwara S."/>
            <person name="Wang Z.W."/>
            <person name="Zhang Y.Q."/>
            <person name="Mitsuda N."/>
            <person name="Wang M."/>
            <person name="Liu G.H."/>
            <person name="Pecoraro L."/>
            <person name="Huang H.X."/>
            <person name="Xiao X.J."/>
            <person name="Lin M."/>
            <person name="Wu X.Y."/>
            <person name="Wu W.L."/>
            <person name="Chen Y.Y."/>
            <person name="Chang S.B."/>
            <person name="Sakamoto S."/>
            <person name="Ohme-Takagi M."/>
            <person name="Yagi M."/>
            <person name="Zeng S.J."/>
            <person name="Shen C.Y."/>
            <person name="Yeh C.M."/>
            <person name="Luo Y.B."/>
            <person name="Tsai W.C."/>
            <person name="Van de Peer Y."/>
            <person name="Liu Z.J."/>
        </authorList>
    </citation>
    <scope>NUCLEOTIDE SEQUENCE [LARGE SCALE GENOMIC DNA]</scope>
    <source>
        <strain evidence="19">cv. Shenzhen</strain>
        <tissue evidence="18">Stem</tissue>
    </source>
</reference>
<evidence type="ECO:0000256" key="1">
    <source>
        <dbReference type="ARBA" id="ARBA00004479"/>
    </source>
</evidence>
<keyword evidence="7 16" id="KW-0732">Signal</keyword>
<evidence type="ECO:0000256" key="7">
    <source>
        <dbReference type="ARBA" id="ARBA00022729"/>
    </source>
</evidence>
<dbReference type="GO" id="GO:0016020">
    <property type="term" value="C:membrane"/>
    <property type="evidence" value="ECO:0007669"/>
    <property type="project" value="UniProtKB-SubCell"/>
</dbReference>
<sequence length="712" mass="76153">MRVRSTAAGGGGLLFLFFTTAQLLTGTAAGGSDPINFSFPYFSPSNRSAFNISTNAGGISEIEKALQITPDTSNVAAYLLSKSGRIVLSQPFRLWDGAAGGTTRRVASFNTSFDINIARSDNATLTPGEGFAFIIVPDPGDPPAGSDGGYLGLTNSSLDGQASNRLVAIEFDDVKQPYDPDGDHVGLDINSVRSNVTSSLAQAGIDISPVSAVNYTVWINYDGAAKQILVRMAKGGKPIPETAVLTSNIDLSEYVSEKSYFGFSAATGAADYQRNSVLAWNLTVENLGDGGGAGSSSGWKVAAGAAVGAVVLVVAVVAAAVWWAKKRRKEEAAVAGPRALEGKLRSLPGMPREFEYKELKKATNNFDEKMKLGQGGFGVVYMGMLPAPEGEEVAVAVKRFSREDKANNQDDFLKELTVINRLRHKNLVRLLGWCHSNGVLLLVYDYMPNGSLDHHLYGVLSGDGGSRPILPWNRRTQILTGVASALHYLHHEYDECVVHRDIKSSNIMLDADFNALLGDFGLARVLDAGNTSYIELEIAGVPGTMGYIAPECFHAGKATRESDVFAFGAVVLEVVAGRRPRSSDLPGDFHLLADWVWDLHCNGLILDAVDQALEGEYAGEDARRLLLLGLACSHPLPAERPKTAAILRIISGSVPPPEVPEVKPAFRWPPAFHAGDEESSGLLGGGERSLSTSALLYATYFRNMRVDDVATV</sequence>
<evidence type="ECO:0000256" key="16">
    <source>
        <dbReference type="SAM" id="SignalP"/>
    </source>
</evidence>
<dbReference type="PROSITE" id="PS00107">
    <property type="entry name" value="PROTEIN_KINASE_ATP"/>
    <property type="match status" value="1"/>
</dbReference>
<evidence type="ECO:0000313" key="18">
    <source>
        <dbReference type="EMBL" id="PKA51102.1"/>
    </source>
</evidence>
<dbReference type="GO" id="GO:0005524">
    <property type="term" value="F:ATP binding"/>
    <property type="evidence" value="ECO:0007669"/>
    <property type="project" value="UniProtKB-UniRule"/>
</dbReference>
<dbReference type="InterPro" id="IPR011009">
    <property type="entry name" value="Kinase-like_dom_sf"/>
</dbReference>
<feature type="signal peptide" evidence="16">
    <location>
        <begin position="1"/>
        <end position="29"/>
    </location>
</feature>
<evidence type="ECO:0000256" key="3">
    <source>
        <dbReference type="ARBA" id="ARBA00010217"/>
    </source>
</evidence>
<dbReference type="InterPro" id="IPR008271">
    <property type="entry name" value="Ser/Thr_kinase_AS"/>
</dbReference>
<dbReference type="Gene3D" id="2.60.120.200">
    <property type="match status" value="1"/>
</dbReference>
<keyword evidence="9 14" id="KW-0547">Nucleotide-binding</keyword>
<evidence type="ECO:0000256" key="12">
    <source>
        <dbReference type="ARBA" id="ARBA00022989"/>
    </source>
</evidence>
<dbReference type="FunFam" id="1.10.510.10:FF:000444">
    <property type="entry name" value="probable L-type lectin-domain containing receptor kinase S.5"/>
    <property type="match status" value="1"/>
</dbReference>
<dbReference type="CDD" id="cd06899">
    <property type="entry name" value="lectin_legume_LecRK_Arcelin_ConA"/>
    <property type="match status" value="1"/>
</dbReference>
<gene>
    <name evidence="18" type="primary">LECRKS5</name>
    <name evidence="18" type="ORF">AXF42_Ash010542</name>
</gene>
<keyword evidence="8 18" id="KW-0430">Lectin</keyword>
<feature type="chain" id="PRO_5014122178" evidence="16">
    <location>
        <begin position="30"/>
        <end position="712"/>
    </location>
</feature>
<dbReference type="SUPFAM" id="SSF49899">
    <property type="entry name" value="Concanavalin A-like lectins/glucanases"/>
    <property type="match status" value="1"/>
</dbReference>
<dbReference type="Pfam" id="PF07714">
    <property type="entry name" value="PK_Tyr_Ser-Thr"/>
    <property type="match status" value="1"/>
</dbReference>
<dbReference type="SMART" id="SM00220">
    <property type="entry name" value="S_TKc"/>
    <property type="match status" value="1"/>
</dbReference>
<dbReference type="Gene3D" id="1.10.510.10">
    <property type="entry name" value="Transferase(Phosphotransferase) domain 1"/>
    <property type="match status" value="1"/>
</dbReference>
<name>A0A2I0A6D8_9ASPA</name>
<evidence type="ECO:0000256" key="11">
    <source>
        <dbReference type="ARBA" id="ARBA00022840"/>
    </source>
</evidence>
<dbReference type="AlphaFoldDB" id="A0A2I0A6D8"/>
<dbReference type="InterPro" id="IPR001220">
    <property type="entry name" value="Legume_lectin_dom"/>
</dbReference>
<dbReference type="PANTHER" id="PTHR27007">
    <property type="match status" value="1"/>
</dbReference>
<protein>
    <submittedName>
        <fullName evidence="18">Putative L-type lectin-domain containing receptor kinase S.5</fullName>
        <ecNumber evidence="18">2.7.11.1</ecNumber>
    </submittedName>
</protein>
<evidence type="ECO:0000256" key="4">
    <source>
        <dbReference type="ARBA" id="ARBA00022527"/>
    </source>
</evidence>
<dbReference type="GO" id="GO:0030246">
    <property type="term" value="F:carbohydrate binding"/>
    <property type="evidence" value="ECO:0007669"/>
    <property type="project" value="UniProtKB-KW"/>
</dbReference>
<dbReference type="InterPro" id="IPR050528">
    <property type="entry name" value="L-type_Lectin-RKs"/>
</dbReference>
<evidence type="ECO:0000256" key="9">
    <source>
        <dbReference type="ARBA" id="ARBA00022741"/>
    </source>
</evidence>
<dbReference type="PROSITE" id="PS50011">
    <property type="entry name" value="PROTEIN_KINASE_DOM"/>
    <property type="match status" value="1"/>
</dbReference>
<dbReference type="EC" id="2.7.11.1" evidence="18"/>
<dbReference type="EMBL" id="KZ452014">
    <property type="protein sequence ID" value="PKA51102.1"/>
    <property type="molecule type" value="Genomic_DNA"/>
</dbReference>
<evidence type="ECO:0000256" key="13">
    <source>
        <dbReference type="ARBA" id="ARBA00023136"/>
    </source>
</evidence>
<feature type="transmembrane region" description="Helical" evidence="15">
    <location>
        <begin position="301"/>
        <end position="324"/>
    </location>
</feature>
<keyword evidence="5 18" id="KW-0808">Transferase</keyword>
<dbReference type="InterPro" id="IPR001245">
    <property type="entry name" value="Ser-Thr/Tyr_kinase_cat_dom"/>
</dbReference>